<sequence length="192" mass="20370">MKQSAKSVYPQKPESSGDFAAQQAERTLRLLARVAPPAGLEERIHSRLWQQMAGQSSARTAFWPSWRLPVLRPGLRPGYGVAAAALLCVVAGAAYYGGRDALHRGTPPRSASASPAVTGQSGNTVSFPLLTPPQVAPRGNFGSANSMRVPPTLKPLYVPEAPHRKPTTKTPRKPAPKHPSSAAAVPDNSTQP</sequence>
<comment type="caution">
    <text evidence="2">The sequence shown here is derived from an EMBL/GenBank/DDBJ whole genome shotgun (WGS) entry which is preliminary data.</text>
</comment>
<name>E6QHX0_9ZZZZ</name>
<dbReference type="EMBL" id="CABQ01000025">
    <property type="protein sequence ID" value="CBI06834.1"/>
    <property type="molecule type" value="Genomic_DNA"/>
</dbReference>
<reference evidence="2" key="1">
    <citation type="submission" date="2009-10" db="EMBL/GenBank/DDBJ databases">
        <title>Diversity of trophic interactions inside an arsenic-rich microbial ecosystem.</title>
        <authorList>
            <person name="Bertin P.N."/>
            <person name="Heinrich-Salmeron A."/>
            <person name="Pelletier E."/>
            <person name="Goulhen-Chollet F."/>
            <person name="Arsene-Ploetze F."/>
            <person name="Gallien S."/>
            <person name="Calteau A."/>
            <person name="Vallenet D."/>
            <person name="Casiot C."/>
            <person name="Chane-Woon-Ming B."/>
            <person name="Giloteaux L."/>
            <person name="Barakat M."/>
            <person name="Bonnefoy V."/>
            <person name="Bruneel O."/>
            <person name="Chandler M."/>
            <person name="Cleiss J."/>
            <person name="Duran R."/>
            <person name="Elbaz-Poulichet F."/>
            <person name="Fonknechten N."/>
            <person name="Lauga B."/>
            <person name="Mornico D."/>
            <person name="Ortet P."/>
            <person name="Schaeffer C."/>
            <person name="Siguier P."/>
            <person name="Alexander Thil Smith A."/>
            <person name="Van Dorsselaer A."/>
            <person name="Weissenbach J."/>
            <person name="Medigue C."/>
            <person name="Le Paslier D."/>
        </authorList>
    </citation>
    <scope>NUCLEOTIDE SEQUENCE</scope>
</reference>
<feature type="compositionally biased region" description="Basic residues" evidence="1">
    <location>
        <begin position="164"/>
        <end position="176"/>
    </location>
</feature>
<dbReference type="AlphaFoldDB" id="E6QHX0"/>
<evidence type="ECO:0000256" key="1">
    <source>
        <dbReference type="SAM" id="MobiDB-lite"/>
    </source>
</evidence>
<proteinExistence type="predicted"/>
<organism evidence="2">
    <name type="scientific">mine drainage metagenome</name>
    <dbReference type="NCBI Taxonomy" id="410659"/>
    <lineage>
        <taxon>unclassified sequences</taxon>
        <taxon>metagenomes</taxon>
        <taxon>ecological metagenomes</taxon>
    </lineage>
</organism>
<feature type="compositionally biased region" description="Polar residues" evidence="1">
    <location>
        <begin position="109"/>
        <end position="126"/>
    </location>
</feature>
<gene>
    <name evidence="2" type="ORF">CARN6_0109</name>
</gene>
<protein>
    <submittedName>
        <fullName evidence="2">Uncharacterized protein</fullName>
    </submittedName>
</protein>
<feature type="region of interest" description="Disordered" evidence="1">
    <location>
        <begin position="1"/>
        <end position="22"/>
    </location>
</feature>
<feature type="region of interest" description="Disordered" evidence="1">
    <location>
        <begin position="105"/>
        <end position="192"/>
    </location>
</feature>
<evidence type="ECO:0000313" key="2">
    <source>
        <dbReference type="EMBL" id="CBI06834.1"/>
    </source>
</evidence>
<accession>E6QHX0</accession>